<gene>
    <name evidence="11" type="ORF">SKAU_G00342450</name>
</gene>
<keyword evidence="6" id="KW-1015">Disulfide bond</keyword>
<dbReference type="SMART" id="SM00277">
    <property type="entry name" value="GRAN"/>
    <property type="match status" value="1"/>
</dbReference>
<dbReference type="GO" id="GO:0005576">
    <property type="term" value="C:extracellular region"/>
    <property type="evidence" value="ECO:0007669"/>
    <property type="project" value="UniProtKB-SubCell"/>
</dbReference>
<dbReference type="InterPro" id="IPR000118">
    <property type="entry name" value="Granulin"/>
</dbReference>
<dbReference type="EMBL" id="JAINUF010000015">
    <property type="protein sequence ID" value="KAJ8341954.1"/>
    <property type="molecule type" value="Genomic_DNA"/>
</dbReference>
<keyword evidence="12" id="KW-1185">Reference proteome</keyword>
<dbReference type="InterPro" id="IPR000554">
    <property type="entry name" value="Ribosomal_eS7"/>
</dbReference>
<dbReference type="Proteomes" id="UP001152622">
    <property type="component" value="Chromosome 15"/>
</dbReference>
<proteinExistence type="inferred from homology"/>
<feature type="domain" description="Granulins" evidence="10">
    <location>
        <begin position="139"/>
        <end position="152"/>
    </location>
</feature>
<comment type="caution">
    <text evidence="11">The sequence shown here is derived from an EMBL/GenBank/DDBJ whole genome shotgun (WGS) entry which is preliminary data.</text>
</comment>
<evidence type="ECO:0000256" key="2">
    <source>
        <dbReference type="ARBA" id="ARBA00007820"/>
    </source>
</evidence>
<evidence type="ECO:0000256" key="8">
    <source>
        <dbReference type="ARBA" id="ARBA00035279"/>
    </source>
</evidence>
<keyword evidence="5" id="KW-0689">Ribosomal protein</keyword>
<dbReference type="GO" id="GO:0005840">
    <property type="term" value="C:ribosome"/>
    <property type="evidence" value="ECO:0007669"/>
    <property type="project" value="UniProtKB-KW"/>
</dbReference>
<dbReference type="Pfam" id="PF00396">
    <property type="entry name" value="Granulin"/>
    <property type="match status" value="1"/>
</dbReference>
<dbReference type="InterPro" id="IPR039036">
    <property type="entry name" value="Granulin_fam"/>
</dbReference>
<dbReference type="PROSITE" id="PS00799">
    <property type="entry name" value="GRANULINS"/>
    <property type="match status" value="2"/>
</dbReference>
<evidence type="ECO:0000256" key="6">
    <source>
        <dbReference type="ARBA" id="ARBA00023157"/>
    </source>
</evidence>
<evidence type="ECO:0000256" key="9">
    <source>
        <dbReference type="ARBA" id="ARBA00035404"/>
    </source>
</evidence>
<reference evidence="11" key="1">
    <citation type="journal article" date="2023" name="Science">
        <title>Genome structures resolve the early diversification of teleost fishes.</title>
        <authorList>
            <person name="Parey E."/>
            <person name="Louis A."/>
            <person name="Montfort J."/>
            <person name="Bouchez O."/>
            <person name="Roques C."/>
            <person name="Iampietro C."/>
            <person name="Lluch J."/>
            <person name="Castinel A."/>
            <person name="Donnadieu C."/>
            <person name="Desvignes T."/>
            <person name="Floi Bucao C."/>
            <person name="Jouanno E."/>
            <person name="Wen M."/>
            <person name="Mejri S."/>
            <person name="Dirks R."/>
            <person name="Jansen H."/>
            <person name="Henkel C."/>
            <person name="Chen W.J."/>
            <person name="Zahm M."/>
            <person name="Cabau C."/>
            <person name="Klopp C."/>
            <person name="Thompson A.W."/>
            <person name="Robinson-Rechavi M."/>
            <person name="Braasch I."/>
            <person name="Lecointre G."/>
            <person name="Bobe J."/>
            <person name="Postlethwait J.H."/>
            <person name="Berthelot C."/>
            <person name="Roest Crollius H."/>
            <person name="Guiguen Y."/>
        </authorList>
    </citation>
    <scope>NUCLEOTIDE SEQUENCE</scope>
    <source>
        <strain evidence="11">WJC10195</strain>
    </source>
</reference>
<feature type="domain" description="Granulins" evidence="10">
    <location>
        <begin position="66"/>
        <end position="79"/>
    </location>
</feature>
<dbReference type="AlphaFoldDB" id="A0A9Q1IJN7"/>
<evidence type="ECO:0000313" key="12">
    <source>
        <dbReference type="Proteomes" id="UP001152622"/>
    </source>
</evidence>
<dbReference type="PANTHER" id="PTHR12274:SF6">
    <property type="entry name" value="GRANULIN B"/>
    <property type="match status" value="1"/>
</dbReference>
<keyword evidence="7" id="KW-0687">Ribonucleoprotein</keyword>
<evidence type="ECO:0000256" key="5">
    <source>
        <dbReference type="ARBA" id="ARBA00022980"/>
    </source>
</evidence>
<evidence type="ECO:0000256" key="1">
    <source>
        <dbReference type="ARBA" id="ARBA00004613"/>
    </source>
</evidence>
<dbReference type="PANTHER" id="PTHR12274">
    <property type="entry name" value="GRANULIN"/>
    <property type="match status" value="1"/>
</dbReference>
<dbReference type="Pfam" id="PF01251">
    <property type="entry name" value="Ribosomal_S7e"/>
    <property type="match status" value="1"/>
</dbReference>
<organism evidence="11 12">
    <name type="scientific">Synaphobranchus kaupii</name>
    <name type="common">Kaup's arrowtooth eel</name>
    <dbReference type="NCBI Taxonomy" id="118154"/>
    <lineage>
        <taxon>Eukaryota</taxon>
        <taxon>Metazoa</taxon>
        <taxon>Chordata</taxon>
        <taxon>Craniata</taxon>
        <taxon>Vertebrata</taxon>
        <taxon>Euteleostomi</taxon>
        <taxon>Actinopterygii</taxon>
        <taxon>Neopterygii</taxon>
        <taxon>Teleostei</taxon>
        <taxon>Anguilliformes</taxon>
        <taxon>Synaphobranchidae</taxon>
        <taxon>Synaphobranchus</taxon>
    </lineage>
</organism>
<evidence type="ECO:0000256" key="3">
    <source>
        <dbReference type="ARBA" id="ARBA00010093"/>
    </source>
</evidence>
<evidence type="ECO:0000256" key="4">
    <source>
        <dbReference type="ARBA" id="ARBA00022525"/>
    </source>
</evidence>
<dbReference type="Gene3D" id="2.10.25.160">
    <property type="entry name" value="Granulin"/>
    <property type="match status" value="2"/>
</dbReference>
<dbReference type="GO" id="GO:0003735">
    <property type="term" value="F:structural constituent of ribosome"/>
    <property type="evidence" value="ECO:0007669"/>
    <property type="project" value="InterPro"/>
</dbReference>
<evidence type="ECO:0000313" key="11">
    <source>
        <dbReference type="EMBL" id="KAJ8341954.1"/>
    </source>
</evidence>
<protein>
    <recommendedName>
        <fullName evidence="8">Small ribosomal subunit protein eS7</fullName>
    </recommendedName>
    <alternativeName>
        <fullName evidence="9">40S ribosomal protein S7</fullName>
    </alternativeName>
</protein>
<sequence length="183" mass="20695">MVLKAGTGDWGGAPQEKVVSGRKAIIFLVPVPQTKVFQKIQVRLIRELEKKFNGKHVVFIAQAMCCADGDHCCPERYTCDDHNWSTLGRVMIPWYTKTEALASPAHHRGVQCDPQTSCATGSMCWVLHRGCCPLDKVCCGDRKHCCPRGYTCDPLTGSCSKSRELRWDDWGALFRKRRRLIRL</sequence>
<comment type="subcellular location">
    <subcellularLocation>
        <location evidence="1">Secreted</location>
    </subcellularLocation>
</comment>
<evidence type="ECO:0000256" key="7">
    <source>
        <dbReference type="ARBA" id="ARBA00023274"/>
    </source>
</evidence>
<dbReference type="InterPro" id="IPR037277">
    <property type="entry name" value="Granulin_sf"/>
</dbReference>
<name>A0A9Q1IJN7_SYNKA</name>
<comment type="similarity">
    <text evidence="2">Belongs to the eukaryotic ribosomal protein eS7 family.</text>
</comment>
<dbReference type="OrthoDB" id="5854875at2759"/>
<dbReference type="GO" id="GO:0006412">
    <property type="term" value="P:translation"/>
    <property type="evidence" value="ECO:0007669"/>
    <property type="project" value="InterPro"/>
</dbReference>
<evidence type="ECO:0000259" key="10">
    <source>
        <dbReference type="PROSITE" id="PS00799"/>
    </source>
</evidence>
<keyword evidence="4" id="KW-0964">Secreted</keyword>
<accession>A0A9Q1IJN7</accession>
<dbReference type="GO" id="GO:1990904">
    <property type="term" value="C:ribonucleoprotein complex"/>
    <property type="evidence" value="ECO:0007669"/>
    <property type="project" value="UniProtKB-KW"/>
</dbReference>
<comment type="similarity">
    <text evidence="3">Belongs to the granulin family.</text>
</comment>